<sequence length="55" mass="5784">MQHHGFRAPVEPGAGMRHPQVVPLGGEGPYRHVVNDTGAPTPGTDTVPSKAARFP</sequence>
<reference evidence="3" key="1">
    <citation type="journal article" date="2019" name="Int. J. Syst. Evol. Microbiol.">
        <title>The Global Catalogue of Microorganisms (GCM) 10K type strain sequencing project: providing services to taxonomists for standard genome sequencing and annotation.</title>
        <authorList>
            <consortium name="The Broad Institute Genomics Platform"/>
            <consortium name="The Broad Institute Genome Sequencing Center for Infectious Disease"/>
            <person name="Wu L."/>
            <person name="Ma J."/>
        </authorList>
    </citation>
    <scope>NUCLEOTIDE SEQUENCE [LARGE SCALE GENOMIC DNA]</scope>
    <source>
        <strain evidence="3">JCM 4816</strain>
    </source>
</reference>
<evidence type="ECO:0000313" key="2">
    <source>
        <dbReference type="EMBL" id="GAA3494750.1"/>
    </source>
</evidence>
<evidence type="ECO:0000256" key="1">
    <source>
        <dbReference type="SAM" id="MobiDB-lite"/>
    </source>
</evidence>
<dbReference type="EMBL" id="BAAAXF010000018">
    <property type="protein sequence ID" value="GAA3494750.1"/>
    <property type="molecule type" value="Genomic_DNA"/>
</dbReference>
<keyword evidence="3" id="KW-1185">Reference proteome</keyword>
<name>A0ABP6TJ59_9ACTN</name>
<protein>
    <submittedName>
        <fullName evidence="2">Uncharacterized protein</fullName>
    </submittedName>
</protein>
<dbReference type="RefSeq" id="WP_345574669.1">
    <property type="nucleotide sequence ID" value="NZ_BAAAXF010000018.1"/>
</dbReference>
<organism evidence="2 3">
    <name type="scientific">Streptomyces prasinosporus</name>
    <dbReference type="NCBI Taxonomy" id="68256"/>
    <lineage>
        <taxon>Bacteria</taxon>
        <taxon>Bacillati</taxon>
        <taxon>Actinomycetota</taxon>
        <taxon>Actinomycetes</taxon>
        <taxon>Kitasatosporales</taxon>
        <taxon>Streptomycetaceae</taxon>
        <taxon>Streptomyces</taxon>
        <taxon>Streptomyces albogriseolus group</taxon>
    </lineage>
</organism>
<proteinExistence type="predicted"/>
<accession>A0ABP6TJ59</accession>
<evidence type="ECO:0000313" key="3">
    <source>
        <dbReference type="Proteomes" id="UP001501455"/>
    </source>
</evidence>
<gene>
    <name evidence="2" type="ORF">GCM10019016_018500</name>
</gene>
<dbReference type="Proteomes" id="UP001501455">
    <property type="component" value="Unassembled WGS sequence"/>
</dbReference>
<feature type="region of interest" description="Disordered" evidence="1">
    <location>
        <begin position="1"/>
        <end position="55"/>
    </location>
</feature>
<comment type="caution">
    <text evidence="2">The sequence shown here is derived from an EMBL/GenBank/DDBJ whole genome shotgun (WGS) entry which is preliminary data.</text>
</comment>